<dbReference type="OrthoDB" id="596635at2"/>
<dbReference type="InterPro" id="IPR050194">
    <property type="entry name" value="Glycosyltransferase_grp1"/>
</dbReference>
<dbReference type="PANTHER" id="PTHR45947:SF3">
    <property type="entry name" value="SULFOQUINOVOSYL TRANSFERASE SQD2"/>
    <property type="match status" value="1"/>
</dbReference>
<dbReference type="SUPFAM" id="SSF53756">
    <property type="entry name" value="UDP-Glycosyltransferase/glycogen phosphorylase"/>
    <property type="match status" value="1"/>
</dbReference>
<reference evidence="3" key="1">
    <citation type="submission" date="2015-12" db="EMBL/GenBank/DDBJ databases">
        <title>Complete genome sequence of Lutibacter profundus strain LP1.</title>
        <authorList>
            <person name="Wissuwa J."/>
            <person name="Le Moine Bauer S."/>
            <person name="Stokke R."/>
            <person name="Dahle H."/>
            <person name="Steen I.H."/>
        </authorList>
    </citation>
    <scope>NUCLEOTIDE SEQUENCE [LARGE SCALE GENOMIC DNA]</scope>
    <source>
        <strain evidence="3">LP1</strain>
    </source>
</reference>
<proteinExistence type="predicted"/>
<evidence type="ECO:0000313" key="2">
    <source>
        <dbReference type="EMBL" id="AMC10858.1"/>
    </source>
</evidence>
<dbReference type="GO" id="GO:0016757">
    <property type="term" value="F:glycosyltransferase activity"/>
    <property type="evidence" value="ECO:0007669"/>
    <property type="project" value="InterPro"/>
</dbReference>
<gene>
    <name evidence="2" type="ORF">Lupro_06200</name>
</gene>
<dbReference type="Pfam" id="PF00534">
    <property type="entry name" value="Glycos_transf_1"/>
    <property type="match status" value="1"/>
</dbReference>
<dbReference type="Proteomes" id="UP000059672">
    <property type="component" value="Chromosome"/>
</dbReference>
<feature type="domain" description="Glycosyl transferase family 1" evidence="1">
    <location>
        <begin position="201"/>
        <end position="320"/>
    </location>
</feature>
<dbReference type="KEGG" id="lut:Lupro_06200"/>
<dbReference type="EMBL" id="CP013355">
    <property type="protein sequence ID" value="AMC10858.1"/>
    <property type="molecule type" value="Genomic_DNA"/>
</dbReference>
<dbReference type="PANTHER" id="PTHR45947">
    <property type="entry name" value="SULFOQUINOVOSYL TRANSFERASE SQD2"/>
    <property type="match status" value="1"/>
</dbReference>
<evidence type="ECO:0000313" key="3">
    <source>
        <dbReference type="Proteomes" id="UP000059672"/>
    </source>
</evidence>
<reference evidence="2 3" key="2">
    <citation type="journal article" date="2016" name="Int. J. Syst. Evol. Microbiol.">
        <title>Lutibacter profundi sp. nov., isolated from a deep-sea hydrothermal system on the Arctic Mid-Ocean Ridge and emended description of the genus Lutibacter.</title>
        <authorList>
            <person name="Le Moine Bauer S."/>
            <person name="Roalkvam I."/>
            <person name="Steen I.H."/>
            <person name="Dahle H."/>
        </authorList>
    </citation>
    <scope>NUCLEOTIDE SEQUENCE [LARGE SCALE GENOMIC DNA]</scope>
    <source>
        <strain evidence="2 3">LP1</strain>
    </source>
</reference>
<evidence type="ECO:0000259" key="1">
    <source>
        <dbReference type="Pfam" id="PF00534"/>
    </source>
</evidence>
<sequence length="386" mass="43357">MSKNKLKVLHVTGAMNRGGAEVMLMDIFRHISPDIQFDFLINYKLKEGIVKGDFDNEILAKGATIKHIATQWDLGPLHYIRRFKKIYNELGKPNVVHIHLNAKSGIIALAAKLAGASKIIVHSHANLKFRGSKLRVLFETMELFFQKILIHFFATNYWGASVEANKSLFYNSLVTKNKTVVINNAVAVHNFQQVTAQQVTAFKKSLTSSNKTLLLGNVGRLVRHKNVAFMLEVLKELQAQHIDFYFVFAGRIDDAAYMQEINQKIKEYQLTKKVIHLGNRNDVPVLMNALDVFVAPALKEGFGLVAVEAQAAGTPCILYKGFPKSVDMQLNLVTFLNTFEAPKWATAILAAKDKKNTNKEAILRNIKTLGFDIVGNTKQLENLYKS</sequence>
<name>A0A0X8G687_9FLAO</name>
<dbReference type="AlphaFoldDB" id="A0A0X8G687"/>
<dbReference type="InterPro" id="IPR001296">
    <property type="entry name" value="Glyco_trans_1"/>
</dbReference>
<keyword evidence="3" id="KW-1185">Reference proteome</keyword>
<accession>A0A0X8G687</accession>
<dbReference type="Gene3D" id="3.40.50.2000">
    <property type="entry name" value="Glycogen Phosphorylase B"/>
    <property type="match status" value="2"/>
</dbReference>
<dbReference type="STRING" id="1622118.Lupro_06200"/>
<protein>
    <recommendedName>
        <fullName evidence="1">Glycosyl transferase family 1 domain-containing protein</fullName>
    </recommendedName>
</protein>
<dbReference type="RefSeq" id="WP_068207432.1">
    <property type="nucleotide sequence ID" value="NZ_CP013355.1"/>
</dbReference>
<dbReference type="PATRIC" id="fig|1622118.3.peg.1286"/>
<organism evidence="2 3">
    <name type="scientific">Lutibacter profundi</name>
    <dbReference type="NCBI Taxonomy" id="1622118"/>
    <lineage>
        <taxon>Bacteria</taxon>
        <taxon>Pseudomonadati</taxon>
        <taxon>Bacteroidota</taxon>
        <taxon>Flavobacteriia</taxon>
        <taxon>Flavobacteriales</taxon>
        <taxon>Flavobacteriaceae</taxon>
        <taxon>Lutibacter</taxon>
    </lineage>
</organism>